<keyword evidence="1" id="KW-0732">Signal</keyword>
<proteinExistence type="predicted"/>
<dbReference type="EMBL" id="JARGEI010000002">
    <property type="protein sequence ID" value="KAJ8735656.1"/>
    <property type="molecule type" value="Genomic_DNA"/>
</dbReference>
<organism evidence="2 3">
    <name type="scientific">Mythimna separata</name>
    <name type="common">Oriental armyworm</name>
    <name type="synonym">Pseudaletia separata</name>
    <dbReference type="NCBI Taxonomy" id="271217"/>
    <lineage>
        <taxon>Eukaryota</taxon>
        <taxon>Metazoa</taxon>
        <taxon>Ecdysozoa</taxon>
        <taxon>Arthropoda</taxon>
        <taxon>Hexapoda</taxon>
        <taxon>Insecta</taxon>
        <taxon>Pterygota</taxon>
        <taxon>Neoptera</taxon>
        <taxon>Endopterygota</taxon>
        <taxon>Lepidoptera</taxon>
        <taxon>Glossata</taxon>
        <taxon>Ditrysia</taxon>
        <taxon>Noctuoidea</taxon>
        <taxon>Noctuidae</taxon>
        <taxon>Noctuinae</taxon>
        <taxon>Hadenini</taxon>
        <taxon>Mythimna</taxon>
    </lineage>
</organism>
<evidence type="ECO:0000256" key="1">
    <source>
        <dbReference type="SAM" id="SignalP"/>
    </source>
</evidence>
<evidence type="ECO:0000313" key="2">
    <source>
        <dbReference type="EMBL" id="KAJ8735656.1"/>
    </source>
</evidence>
<feature type="chain" id="PRO_5042113576" evidence="1">
    <location>
        <begin position="21"/>
        <end position="108"/>
    </location>
</feature>
<name>A0AAD8E1A6_MYTSE</name>
<gene>
    <name evidence="2" type="ORF">PYW07_007276</name>
</gene>
<dbReference type="Proteomes" id="UP001231518">
    <property type="component" value="Chromosome 2"/>
</dbReference>
<evidence type="ECO:0000313" key="3">
    <source>
        <dbReference type="Proteomes" id="UP001231518"/>
    </source>
</evidence>
<comment type="caution">
    <text evidence="2">The sequence shown here is derived from an EMBL/GenBank/DDBJ whole genome shotgun (WGS) entry which is preliminary data.</text>
</comment>
<accession>A0AAD8E1A6</accession>
<reference evidence="2" key="1">
    <citation type="submission" date="2023-03" db="EMBL/GenBank/DDBJ databases">
        <title>Chromosome-level genomes of two armyworms, Mythimna separata and Mythimna loreyi, provide insights into the biosynthesis and reception of sex pheromones.</title>
        <authorList>
            <person name="Zhao H."/>
        </authorList>
    </citation>
    <scope>NUCLEOTIDE SEQUENCE</scope>
    <source>
        <strain evidence="2">BeijingLab</strain>
        <tissue evidence="2">Pupa</tissue>
    </source>
</reference>
<keyword evidence="3" id="KW-1185">Reference proteome</keyword>
<sequence length="108" mass="11219">MQSSTVVVLLCLVAAAAARAQPEPAPAAEAQQYQLDTPAHDSSLRNKRSLILIKKKIAAGILGLKVAKAGAVGAGVLGALALKAKSKPKAVAHTSYYHHGDLPLVIRY</sequence>
<dbReference type="AlphaFoldDB" id="A0AAD8E1A6"/>
<protein>
    <submittedName>
        <fullName evidence="2">Uncharacterized protein</fullName>
    </submittedName>
</protein>
<feature type="signal peptide" evidence="1">
    <location>
        <begin position="1"/>
        <end position="20"/>
    </location>
</feature>